<dbReference type="SMART" id="SM00444">
    <property type="entry name" value="GYF"/>
    <property type="match status" value="1"/>
</dbReference>
<feature type="compositionally biased region" description="Acidic residues" evidence="1">
    <location>
        <begin position="106"/>
        <end position="129"/>
    </location>
</feature>
<dbReference type="PANTHER" id="PTHR13138">
    <property type="entry name" value="PROTEIN LIN1"/>
    <property type="match status" value="1"/>
</dbReference>
<sequence>MAGPNAFTATRPKRAGEQFTRTHHLDTDEPSSKKPRFDARNPSTLAPDAPDEDPVLELDEIGKGNQIKRNAVNIDGYDSDSSTDNFDARANAKSKGAAVTSKHDNDDEDDMFADLNDDAQAEEQDDDAGNDGKKKKGVRFLENHEIEGQEENSKSGGHVAADFTAGAKSHTNDQDSSSDSGDDEERDRLPEELDEEEAREIGAGGKKRHAPKLDAFNMKAEAEEGRFDESGNYVRKAADPLAVHDSWLDGLSKKDIKRAKEAQDKRDAERRQKDIANDSILTSDILSTLIGRMEKGETVLESLQRLGKGREKKKPKWLQNKAKADDGTEIDDFAGHAAEVRRKEAVEAITGAADQLLTRGQTDIYDAEREVLTRQYKRETGEDWQDLNVGAQADGSGTKQWEYRWSDARDSGQHHGPYDGQTMVAWNNAGYFGEGVEFRRVGETEWSRVVDFV</sequence>
<feature type="compositionally biased region" description="Basic and acidic residues" evidence="1">
    <location>
        <begin position="23"/>
        <end position="39"/>
    </location>
</feature>
<dbReference type="Gene3D" id="3.30.1490.40">
    <property type="match status" value="1"/>
</dbReference>
<evidence type="ECO:0000259" key="2">
    <source>
        <dbReference type="PROSITE" id="PS50829"/>
    </source>
</evidence>
<dbReference type="Proteomes" id="UP000799536">
    <property type="component" value="Unassembled WGS sequence"/>
</dbReference>
<dbReference type="InterPro" id="IPR003169">
    <property type="entry name" value="GYF"/>
</dbReference>
<feature type="domain" description="GYF" evidence="2">
    <location>
        <begin position="398"/>
        <end position="453"/>
    </location>
</feature>
<dbReference type="GO" id="GO:0005682">
    <property type="term" value="C:U5 snRNP"/>
    <property type="evidence" value="ECO:0007669"/>
    <property type="project" value="InterPro"/>
</dbReference>
<comment type="caution">
    <text evidence="3">The sequence shown here is derived from an EMBL/GenBank/DDBJ whole genome shotgun (WGS) entry which is preliminary data.</text>
</comment>
<organism evidence="3 4">
    <name type="scientific">Delitschia confertaspora ATCC 74209</name>
    <dbReference type="NCBI Taxonomy" id="1513339"/>
    <lineage>
        <taxon>Eukaryota</taxon>
        <taxon>Fungi</taxon>
        <taxon>Dikarya</taxon>
        <taxon>Ascomycota</taxon>
        <taxon>Pezizomycotina</taxon>
        <taxon>Dothideomycetes</taxon>
        <taxon>Pleosporomycetidae</taxon>
        <taxon>Pleosporales</taxon>
        <taxon>Delitschiaceae</taxon>
        <taxon>Delitschia</taxon>
    </lineage>
</organism>
<dbReference type="OrthoDB" id="331341at2759"/>
<feature type="compositionally biased region" description="Basic and acidic residues" evidence="1">
    <location>
        <begin position="139"/>
        <end position="153"/>
    </location>
</feature>
<dbReference type="AlphaFoldDB" id="A0A9P4JHN9"/>
<dbReference type="InterPro" id="IPR035445">
    <property type="entry name" value="GYF-like_dom_sf"/>
</dbReference>
<dbReference type="FunFam" id="3.30.1490.40:FF:000005">
    <property type="entry name" value="CD2 antigen cytoplasmic tail-binding protein 2"/>
    <property type="match status" value="1"/>
</dbReference>
<dbReference type="InterPro" id="IPR039905">
    <property type="entry name" value="CD2BP2/Lin1"/>
</dbReference>
<dbReference type="SUPFAM" id="SSF55277">
    <property type="entry name" value="GYF domain"/>
    <property type="match status" value="1"/>
</dbReference>
<dbReference type="PANTHER" id="PTHR13138:SF3">
    <property type="entry name" value="CD2 ANTIGEN CYTOPLASMIC TAIL-BINDING PROTEIN 2"/>
    <property type="match status" value="1"/>
</dbReference>
<reference evidence="3" key="1">
    <citation type="journal article" date="2020" name="Stud. Mycol.">
        <title>101 Dothideomycetes genomes: a test case for predicting lifestyles and emergence of pathogens.</title>
        <authorList>
            <person name="Haridas S."/>
            <person name="Albert R."/>
            <person name="Binder M."/>
            <person name="Bloem J."/>
            <person name="Labutti K."/>
            <person name="Salamov A."/>
            <person name="Andreopoulos B."/>
            <person name="Baker S."/>
            <person name="Barry K."/>
            <person name="Bills G."/>
            <person name="Bluhm B."/>
            <person name="Cannon C."/>
            <person name="Castanera R."/>
            <person name="Culley D."/>
            <person name="Daum C."/>
            <person name="Ezra D."/>
            <person name="Gonzalez J."/>
            <person name="Henrissat B."/>
            <person name="Kuo A."/>
            <person name="Liang C."/>
            <person name="Lipzen A."/>
            <person name="Lutzoni F."/>
            <person name="Magnuson J."/>
            <person name="Mondo S."/>
            <person name="Nolan M."/>
            <person name="Ohm R."/>
            <person name="Pangilinan J."/>
            <person name="Park H.-J."/>
            <person name="Ramirez L."/>
            <person name="Alfaro M."/>
            <person name="Sun H."/>
            <person name="Tritt A."/>
            <person name="Yoshinaga Y."/>
            <person name="Zwiers L.-H."/>
            <person name="Turgeon B."/>
            <person name="Goodwin S."/>
            <person name="Spatafora J."/>
            <person name="Crous P."/>
            <person name="Grigoriev I."/>
        </authorList>
    </citation>
    <scope>NUCLEOTIDE SEQUENCE</scope>
    <source>
        <strain evidence="3">ATCC 74209</strain>
    </source>
</reference>
<feature type="region of interest" description="Disordered" evidence="1">
    <location>
        <begin position="74"/>
        <end position="217"/>
    </location>
</feature>
<dbReference type="Pfam" id="PF02213">
    <property type="entry name" value="GYF"/>
    <property type="match status" value="1"/>
</dbReference>
<accession>A0A9P4JHN9</accession>
<feature type="region of interest" description="Disordered" evidence="1">
    <location>
        <begin position="1"/>
        <end position="56"/>
    </location>
</feature>
<evidence type="ECO:0000313" key="4">
    <source>
        <dbReference type="Proteomes" id="UP000799536"/>
    </source>
</evidence>
<proteinExistence type="predicted"/>
<name>A0A9P4JHN9_9PLEO</name>
<dbReference type="EMBL" id="ML994083">
    <property type="protein sequence ID" value="KAF2199320.1"/>
    <property type="molecule type" value="Genomic_DNA"/>
</dbReference>
<dbReference type="PROSITE" id="PS50829">
    <property type="entry name" value="GYF"/>
    <property type="match status" value="1"/>
</dbReference>
<evidence type="ECO:0000256" key="1">
    <source>
        <dbReference type="SAM" id="MobiDB-lite"/>
    </source>
</evidence>
<keyword evidence="4" id="KW-1185">Reference proteome</keyword>
<gene>
    <name evidence="3" type="ORF">GQ43DRAFT_442594</name>
</gene>
<evidence type="ECO:0000313" key="3">
    <source>
        <dbReference type="EMBL" id="KAF2199320.1"/>
    </source>
</evidence>
<protein>
    <recommendedName>
        <fullName evidence="2">GYF domain-containing protein</fullName>
    </recommendedName>
</protein>